<evidence type="ECO:0000256" key="2">
    <source>
        <dbReference type="SAM" id="MobiDB-lite"/>
    </source>
</evidence>
<dbReference type="PANTHER" id="PTHR19136:SF81">
    <property type="entry name" value="MOLYBDENUM COFACTOR GUANYLYLTRANSFERASE"/>
    <property type="match status" value="1"/>
</dbReference>
<dbReference type="AlphaFoldDB" id="A0A0U4BG16"/>
<name>A0A0U4BG16_9ACTN</name>
<dbReference type="Proteomes" id="UP000067689">
    <property type="component" value="Chromosome"/>
</dbReference>
<accession>A0A0U4BG16</accession>
<proteinExistence type="predicted"/>
<evidence type="ECO:0000256" key="1">
    <source>
        <dbReference type="ARBA" id="ARBA00022679"/>
    </source>
</evidence>
<dbReference type="GO" id="GO:0016779">
    <property type="term" value="F:nucleotidyltransferase activity"/>
    <property type="evidence" value="ECO:0007669"/>
    <property type="project" value="UniProtKB-ARBA"/>
</dbReference>
<dbReference type="InterPro" id="IPR029044">
    <property type="entry name" value="Nucleotide-diphossugar_trans"/>
</dbReference>
<evidence type="ECO:0000313" key="5">
    <source>
        <dbReference type="Proteomes" id="UP000067689"/>
    </source>
</evidence>
<dbReference type="EMBL" id="CP011502">
    <property type="protein sequence ID" value="ALX04241.1"/>
    <property type="molecule type" value="Genomic_DNA"/>
</dbReference>
<feature type="domain" description="MobA-like NTP transferase" evidence="3">
    <location>
        <begin position="12"/>
        <end position="163"/>
    </location>
</feature>
<keyword evidence="5" id="KW-1185">Reference proteome</keyword>
<organism evidence="4 5">
    <name type="scientific">Aeromicrobium erythreum</name>
    <dbReference type="NCBI Taxonomy" id="2041"/>
    <lineage>
        <taxon>Bacteria</taxon>
        <taxon>Bacillati</taxon>
        <taxon>Actinomycetota</taxon>
        <taxon>Actinomycetes</taxon>
        <taxon>Propionibacteriales</taxon>
        <taxon>Nocardioidaceae</taxon>
        <taxon>Aeromicrobium</taxon>
    </lineage>
</organism>
<dbReference type="Gene3D" id="3.90.550.10">
    <property type="entry name" value="Spore Coat Polysaccharide Biosynthesis Protein SpsA, Chain A"/>
    <property type="match status" value="1"/>
</dbReference>
<reference evidence="4 5" key="1">
    <citation type="journal article" date="1991" name="Int. J. Syst. Bacteriol.">
        <title>Description of the erythromycin-producing bacterium Arthrobacter sp. strain NRRL B-3381 as Aeromicrobium erythreum gen. nov., sp. nov.</title>
        <authorList>
            <person name="Miller E.S."/>
            <person name="Woese C.R."/>
            <person name="Brenner S."/>
        </authorList>
    </citation>
    <scope>NUCLEOTIDE SEQUENCE [LARGE SCALE GENOMIC DNA]</scope>
    <source>
        <strain evidence="4 5">AR18</strain>
    </source>
</reference>
<dbReference type="RefSeq" id="WP_067855810.1">
    <property type="nucleotide sequence ID" value="NZ_CP011502.1"/>
</dbReference>
<dbReference type="OrthoDB" id="4408226at2"/>
<dbReference type="Pfam" id="PF12804">
    <property type="entry name" value="NTP_transf_3"/>
    <property type="match status" value="1"/>
</dbReference>
<keyword evidence="1" id="KW-0808">Transferase</keyword>
<protein>
    <recommendedName>
        <fullName evidence="3">MobA-like NTP transferase domain-containing protein</fullName>
    </recommendedName>
</protein>
<evidence type="ECO:0000259" key="3">
    <source>
        <dbReference type="Pfam" id="PF12804"/>
    </source>
</evidence>
<gene>
    <name evidence="4" type="ORF">AERYTH_05765</name>
</gene>
<feature type="region of interest" description="Disordered" evidence="2">
    <location>
        <begin position="57"/>
        <end position="78"/>
    </location>
</feature>
<dbReference type="SUPFAM" id="SSF53448">
    <property type="entry name" value="Nucleotide-diphospho-sugar transferases"/>
    <property type="match status" value="1"/>
</dbReference>
<feature type="region of interest" description="Disordered" evidence="2">
    <location>
        <begin position="170"/>
        <end position="192"/>
    </location>
</feature>
<evidence type="ECO:0000313" key="4">
    <source>
        <dbReference type="EMBL" id="ALX04241.1"/>
    </source>
</evidence>
<dbReference type="STRING" id="2041.AERYTH_05765"/>
<dbReference type="PATRIC" id="fig|2041.4.peg.1198"/>
<dbReference type="PANTHER" id="PTHR19136">
    <property type="entry name" value="MOLYBDENUM COFACTOR GUANYLYLTRANSFERASE"/>
    <property type="match status" value="1"/>
</dbReference>
<dbReference type="InterPro" id="IPR025877">
    <property type="entry name" value="MobA-like_NTP_Trfase"/>
</dbReference>
<dbReference type="KEGG" id="aer:AERYTH_05765"/>
<sequence>MTASTPSRSLQAVVLAGGTSRRWDGQDKTQLVVGGRPLLDHALAALPDDSHVVVVGPPRPTSRPVGWTREDPAGSGPAAGVQAGLRALAPGAPVVVLAADLPRAAELVDALLDAPRPRGALVVADGTGRAHWTSALLSAEAADVVRGLPDLVDASLRRLFDHLDVTLVPSPDGATHDLDSPADLDALQEDHC</sequence>